<comment type="caution">
    <text evidence="6">The sequence shown here is derived from an EMBL/GenBank/DDBJ whole genome shotgun (WGS) entry which is preliminary data.</text>
</comment>
<evidence type="ECO:0000313" key="7">
    <source>
        <dbReference type="Proteomes" id="UP000294830"/>
    </source>
</evidence>
<dbReference type="Pfam" id="PF01262">
    <property type="entry name" value="AlaDh_PNT_C"/>
    <property type="match status" value="1"/>
</dbReference>
<protein>
    <recommendedName>
        <fullName evidence="2">alanine dehydrogenase</fullName>
        <ecNumber evidence="2">1.4.1.1</ecNumber>
    </recommendedName>
</protein>
<evidence type="ECO:0000259" key="5">
    <source>
        <dbReference type="SMART" id="SM01003"/>
    </source>
</evidence>
<dbReference type="OrthoDB" id="9804592at2"/>
<dbReference type="PANTHER" id="PTHR42795">
    <property type="entry name" value="ALANINE DEHYDROGENASE"/>
    <property type="match status" value="1"/>
</dbReference>
<dbReference type="SUPFAM" id="SSF52283">
    <property type="entry name" value="Formate/glycerate dehydrogenase catalytic domain-like"/>
    <property type="match status" value="1"/>
</dbReference>
<dbReference type="InterPro" id="IPR036291">
    <property type="entry name" value="NAD(P)-bd_dom_sf"/>
</dbReference>
<dbReference type="GO" id="GO:0042853">
    <property type="term" value="P:L-alanine catabolic process"/>
    <property type="evidence" value="ECO:0007669"/>
    <property type="project" value="InterPro"/>
</dbReference>
<evidence type="ECO:0000256" key="2">
    <source>
        <dbReference type="ARBA" id="ARBA00012897"/>
    </source>
</evidence>
<comment type="similarity">
    <text evidence="1">Belongs to the AlaDH/PNT family.</text>
</comment>
<evidence type="ECO:0000313" key="6">
    <source>
        <dbReference type="EMBL" id="TCN68850.1"/>
    </source>
</evidence>
<evidence type="ECO:0000256" key="3">
    <source>
        <dbReference type="ARBA" id="ARBA00023002"/>
    </source>
</evidence>
<gene>
    <name evidence="6" type="ORF">CLV25_10552</name>
</gene>
<keyword evidence="3" id="KW-0560">Oxidoreductase</keyword>
<reference evidence="6 7" key="1">
    <citation type="submission" date="2019-03" db="EMBL/GenBank/DDBJ databases">
        <title>Genomic Encyclopedia of Archaeal and Bacterial Type Strains, Phase II (KMG-II): from individual species to whole genera.</title>
        <authorList>
            <person name="Goeker M."/>
        </authorList>
    </citation>
    <scope>NUCLEOTIDE SEQUENCE [LARGE SCALE GENOMIC DNA]</scope>
    <source>
        <strain evidence="6 7">RL-C</strain>
    </source>
</reference>
<dbReference type="Gene3D" id="3.40.50.720">
    <property type="entry name" value="NAD(P)-binding Rossmann-like Domain"/>
    <property type="match status" value="2"/>
</dbReference>
<dbReference type="PANTHER" id="PTHR42795:SF1">
    <property type="entry name" value="ALANINE DEHYDROGENASE"/>
    <property type="match status" value="1"/>
</dbReference>
<accession>A0A4V2RPT5</accession>
<proteinExistence type="inferred from homology"/>
<evidence type="ECO:0000259" key="4">
    <source>
        <dbReference type="SMART" id="SM01002"/>
    </source>
</evidence>
<dbReference type="Proteomes" id="UP000294830">
    <property type="component" value="Unassembled WGS sequence"/>
</dbReference>
<dbReference type="GO" id="GO:0005886">
    <property type="term" value="C:plasma membrane"/>
    <property type="evidence" value="ECO:0007669"/>
    <property type="project" value="TreeGrafter"/>
</dbReference>
<dbReference type="SMART" id="SM01003">
    <property type="entry name" value="AlaDh_PNT_N"/>
    <property type="match status" value="1"/>
</dbReference>
<dbReference type="SUPFAM" id="SSF51735">
    <property type="entry name" value="NAD(P)-binding Rossmann-fold domains"/>
    <property type="match status" value="1"/>
</dbReference>
<dbReference type="EC" id="1.4.1.1" evidence="2"/>
<dbReference type="InterPro" id="IPR007698">
    <property type="entry name" value="AlaDH/PNT_NAD(H)-bd"/>
</dbReference>
<name>A0A4V2RPT5_9BACT</name>
<dbReference type="EMBL" id="SLWB01000005">
    <property type="protein sequence ID" value="TCN68850.1"/>
    <property type="molecule type" value="Genomic_DNA"/>
</dbReference>
<feature type="domain" description="Alanine dehydrogenase/pyridine nucleotide transhydrogenase NAD(H)-binding" evidence="4">
    <location>
        <begin position="182"/>
        <end position="330"/>
    </location>
</feature>
<feature type="domain" description="Alanine dehydrogenase/pyridine nucleotide transhydrogenase N-terminal" evidence="5">
    <location>
        <begin position="37"/>
        <end position="170"/>
    </location>
</feature>
<dbReference type="RefSeq" id="WP_131838873.1">
    <property type="nucleotide sequence ID" value="NZ_SLWB01000005.1"/>
</dbReference>
<dbReference type="CDD" id="cd05305">
    <property type="entry name" value="L-AlaDH"/>
    <property type="match status" value="1"/>
</dbReference>
<organism evidence="6 7">
    <name type="scientific">Acetobacteroides hydrogenigenes</name>
    <dbReference type="NCBI Taxonomy" id="979970"/>
    <lineage>
        <taxon>Bacteria</taxon>
        <taxon>Pseudomonadati</taxon>
        <taxon>Bacteroidota</taxon>
        <taxon>Bacteroidia</taxon>
        <taxon>Bacteroidales</taxon>
        <taxon>Rikenellaceae</taxon>
        <taxon>Acetobacteroides</taxon>
    </lineage>
</organism>
<keyword evidence="7" id="KW-1185">Reference proteome</keyword>
<dbReference type="GO" id="GO:0000286">
    <property type="term" value="F:alanine dehydrogenase activity"/>
    <property type="evidence" value="ECO:0007669"/>
    <property type="project" value="UniProtKB-EC"/>
</dbReference>
<dbReference type="InterPro" id="IPR008141">
    <property type="entry name" value="Ala_DH"/>
</dbReference>
<dbReference type="AlphaFoldDB" id="A0A4V2RPT5"/>
<sequence length="407" mass="44327">MVEENSKIRTSFPFAWGFNPQEEMLEVSRKTKKLTIGIPKETTCGETRMPLTPEAVKILTQRGHDVIIEADAGLNANFSNLYYSENGATIVQTPQEVFTSDIVIKVSPFSLDEVALMNVNQTIISSLHLNKYTSDFIRAIMQKKVTAIASDAIKDADGCYPIVRSMSSIAGSTAILVAAELMSTTNKGKGVLLGSIPGITPTEVVILGASTAGEYAARAAIGLGAEVKIVDHSIKRLTEIQQLLGQRVFTSNYHPQIIEKILRTADVVIATIIPEDSQNRIQIDDDLVKGMKSGAVIIDLTVDKGGSFASSEYKTNNDPPFIKHNVIHYCIPNITSRVARTASIALSNVYMPLLESIADSPSIKAYLKENMGIRNGVYVFNGMLTNSYLGEVYNIASRDIDLLMAAF</sequence>
<dbReference type="SMART" id="SM01002">
    <property type="entry name" value="AlaDh_PNT_C"/>
    <property type="match status" value="1"/>
</dbReference>
<evidence type="ECO:0000256" key="1">
    <source>
        <dbReference type="ARBA" id="ARBA00005689"/>
    </source>
</evidence>
<dbReference type="Pfam" id="PF05222">
    <property type="entry name" value="AlaDh_PNT_N"/>
    <property type="match status" value="1"/>
</dbReference>
<dbReference type="InterPro" id="IPR007886">
    <property type="entry name" value="AlaDH/PNT_N"/>
</dbReference>